<evidence type="ECO:0000313" key="4">
    <source>
        <dbReference type="EMBL" id="GFN76253.1"/>
    </source>
</evidence>
<evidence type="ECO:0000313" key="5">
    <source>
        <dbReference type="Proteomes" id="UP000735302"/>
    </source>
</evidence>
<dbReference type="AlphaFoldDB" id="A0AAV3Y2L5"/>
<evidence type="ECO:0000256" key="2">
    <source>
        <dbReference type="SAM" id="Phobius"/>
    </source>
</evidence>
<evidence type="ECO:0000259" key="3">
    <source>
        <dbReference type="Pfam" id="PF17517"/>
    </source>
</evidence>
<keyword evidence="5" id="KW-1185">Reference proteome</keyword>
<feature type="domain" description="IgGFc-binding protein N-terminal" evidence="3">
    <location>
        <begin position="24"/>
        <end position="248"/>
    </location>
</feature>
<keyword evidence="2" id="KW-1133">Transmembrane helix</keyword>
<comment type="caution">
    <text evidence="4">The sequence shown here is derived from an EMBL/GenBank/DDBJ whole genome shotgun (WGS) entry which is preliminary data.</text>
</comment>
<feature type="transmembrane region" description="Helical" evidence="2">
    <location>
        <begin position="435"/>
        <end position="460"/>
    </location>
</feature>
<dbReference type="Proteomes" id="UP000735302">
    <property type="component" value="Unassembled WGS sequence"/>
</dbReference>
<keyword evidence="2" id="KW-0472">Membrane</keyword>
<accession>A0AAV3Y2L5</accession>
<dbReference type="EMBL" id="BLXT01000370">
    <property type="protein sequence ID" value="GFN76253.1"/>
    <property type="molecule type" value="Genomic_DNA"/>
</dbReference>
<dbReference type="Pfam" id="PF17517">
    <property type="entry name" value="IgGFc_binding"/>
    <property type="match status" value="1"/>
</dbReference>
<evidence type="ECO:0000256" key="1">
    <source>
        <dbReference type="SAM" id="MobiDB-lite"/>
    </source>
</evidence>
<sequence length="470" mass="51540">MAREEPKLSRESGEVSHYALSRAIPTRYWGVEYVLVFPHELQCATVILLCKEAAIVQLDLQGHKTDPNSLVVLEDGTHLKTLSVYPLSLAARERYQITAFNWDLTGSKLTGNQRFSVVVGPRNIETSSASCTNEPFAMEQLMPTFSWGSEYIIPTYQSYLVTVRLITLEKENTVNYRASFILSEGLMFSSSVVLATVGENLNYTLTDQMQFDVIRSTKPLMVVVTYGSPELEDIAFKLITPLSHFPDRALVTLTENSMFEIVVAFNVGCLPEFSDHLNDFTIETPVGLTRHMISFFKDPSVSSSTVYSFSVGTYSPCSGLLALVLASLPGGPKPALAANPAGWTLCPEGQIMGVHINACTPDSSEQKSPSIFVSTTTFTSDIAFTTPKPSSIESTTSNASDVQSTTPNASLNTSELSKTKRKFESASDERPSSAFVGYFGVAFLVSVFGSIICADLLTFFGNRKRQKKQL</sequence>
<reference evidence="4 5" key="1">
    <citation type="journal article" date="2021" name="Elife">
        <title>Chloroplast acquisition without the gene transfer in kleptoplastic sea slugs, Plakobranchus ocellatus.</title>
        <authorList>
            <person name="Maeda T."/>
            <person name="Takahashi S."/>
            <person name="Yoshida T."/>
            <person name="Shimamura S."/>
            <person name="Takaki Y."/>
            <person name="Nagai Y."/>
            <person name="Toyoda A."/>
            <person name="Suzuki Y."/>
            <person name="Arimoto A."/>
            <person name="Ishii H."/>
            <person name="Satoh N."/>
            <person name="Nishiyama T."/>
            <person name="Hasebe M."/>
            <person name="Maruyama T."/>
            <person name="Minagawa J."/>
            <person name="Obokata J."/>
            <person name="Shigenobu S."/>
        </authorList>
    </citation>
    <scope>NUCLEOTIDE SEQUENCE [LARGE SCALE GENOMIC DNA]</scope>
</reference>
<name>A0AAV3Y2L5_9GAST</name>
<keyword evidence="2" id="KW-0812">Transmembrane</keyword>
<gene>
    <name evidence="4" type="ORF">PoB_000275900</name>
</gene>
<feature type="compositionally biased region" description="Polar residues" evidence="1">
    <location>
        <begin position="388"/>
        <end position="416"/>
    </location>
</feature>
<dbReference type="InterPro" id="IPR035234">
    <property type="entry name" value="IgGFc-bd_N"/>
</dbReference>
<protein>
    <recommendedName>
        <fullName evidence="3">IgGFc-binding protein N-terminal domain-containing protein</fullName>
    </recommendedName>
</protein>
<proteinExistence type="predicted"/>
<organism evidence="4 5">
    <name type="scientific">Plakobranchus ocellatus</name>
    <dbReference type="NCBI Taxonomy" id="259542"/>
    <lineage>
        <taxon>Eukaryota</taxon>
        <taxon>Metazoa</taxon>
        <taxon>Spiralia</taxon>
        <taxon>Lophotrochozoa</taxon>
        <taxon>Mollusca</taxon>
        <taxon>Gastropoda</taxon>
        <taxon>Heterobranchia</taxon>
        <taxon>Euthyneura</taxon>
        <taxon>Panpulmonata</taxon>
        <taxon>Sacoglossa</taxon>
        <taxon>Placobranchoidea</taxon>
        <taxon>Plakobranchidae</taxon>
        <taxon>Plakobranchus</taxon>
    </lineage>
</organism>
<feature type="region of interest" description="Disordered" evidence="1">
    <location>
        <begin position="388"/>
        <end position="424"/>
    </location>
</feature>